<dbReference type="GeneID" id="9099573"/>
<name>C1GU80_PARBA</name>
<sequence length="162" mass="17414">METDVPAAEESAKDIASDNINEMESEKSEGSVVDDAETEEDIQGEVEDCPSIIIKLKLGPMGVAGKKRKRAPSPPPSPQTQQPEEPDIASVANPIDTPRKIAEKQRIENVKRLLALIAVGVGQIQASGEKVAPKLDKDIAGPPPKKFKPMRGTTLASGHWFL</sequence>
<dbReference type="AlphaFoldDB" id="C1GU80"/>
<keyword evidence="3" id="KW-1185">Reference proteome</keyword>
<protein>
    <submittedName>
        <fullName evidence="2">Uncharacterized protein</fullName>
    </submittedName>
</protein>
<dbReference type="RefSeq" id="XP_002796187.1">
    <property type="nucleotide sequence ID" value="XM_002796141.2"/>
</dbReference>
<reference evidence="2 3" key="1">
    <citation type="journal article" date="2011" name="PLoS Genet.">
        <title>Comparative genomic analysis of human fungal pathogens causing paracoccidioidomycosis.</title>
        <authorList>
            <person name="Desjardins C.A."/>
            <person name="Champion M.D."/>
            <person name="Holder J.W."/>
            <person name="Muszewska A."/>
            <person name="Goldberg J."/>
            <person name="Bailao A.M."/>
            <person name="Brigido M.M."/>
            <person name="Ferreira M.E."/>
            <person name="Garcia A.M."/>
            <person name="Grynberg M."/>
            <person name="Gujja S."/>
            <person name="Heiman D.I."/>
            <person name="Henn M.R."/>
            <person name="Kodira C.D."/>
            <person name="Leon-Narvaez H."/>
            <person name="Longo L.V."/>
            <person name="Ma L.J."/>
            <person name="Malavazi I."/>
            <person name="Matsuo A.L."/>
            <person name="Morais F.V."/>
            <person name="Pereira M."/>
            <person name="Rodriguez-Brito S."/>
            <person name="Sakthikumar S."/>
            <person name="Salem-Izacc S.M."/>
            <person name="Sykes S.M."/>
            <person name="Teixeira M.M."/>
            <person name="Vallejo M.C."/>
            <person name="Walter M.E."/>
            <person name="Yandava C."/>
            <person name="Young S."/>
            <person name="Zeng Q."/>
            <person name="Zucker J."/>
            <person name="Felipe M.S."/>
            <person name="Goldman G.H."/>
            <person name="Haas B.J."/>
            <person name="McEwen J.G."/>
            <person name="Nino-Vega G."/>
            <person name="Puccia R."/>
            <person name="San-Blas G."/>
            <person name="Soares C.M."/>
            <person name="Birren B.W."/>
            <person name="Cuomo C.A."/>
        </authorList>
    </citation>
    <scope>NUCLEOTIDE SEQUENCE [LARGE SCALE GENOMIC DNA]</scope>
    <source>
        <strain evidence="3">ATCC MYA-826 / Pb01</strain>
    </source>
</reference>
<feature type="compositionally biased region" description="Acidic residues" evidence="1">
    <location>
        <begin position="32"/>
        <end position="48"/>
    </location>
</feature>
<organism evidence="2 3">
    <name type="scientific">Paracoccidioides lutzii (strain ATCC MYA-826 / Pb01)</name>
    <name type="common">Paracoccidioides brasiliensis</name>
    <dbReference type="NCBI Taxonomy" id="502779"/>
    <lineage>
        <taxon>Eukaryota</taxon>
        <taxon>Fungi</taxon>
        <taxon>Dikarya</taxon>
        <taxon>Ascomycota</taxon>
        <taxon>Pezizomycotina</taxon>
        <taxon>Eurotiomycetes</taxon>
        <taxon>Eurotiomycetidae</taxon>
        <taxon>Onygenales</taxon>
        <taxon>Ajellomycetaceae</taxon>
        <taxon>Paracoccidioides</taxon>
    </lineage>
</organism>
<dbReference type="KEGG" id="pbl:PAAG_02075"/>
<proteinExistence type="predicted"/>
<evidence type="ECO:0000256" key="1">
    <source>
        <dbReference type="SAM" id="MobiDB-lite"/>
    </source>
</evidence>
<dbReference type="Proteomes" id="UP000002059">
    <property type="component" value="Partially assembled WGS sequence"/>
</dbReference>
<accession>C1GU80</accession>
<evidence type="ECO:0000313" key="3">
    <source>
        <dbReference type="Proteomes" id="UP000002059"/>
    </source>
</evidence>
<feature type="region of interest" description="Disordered" evidence="1">
    <location>
        <begin position="63"/>
        <end position="100"/>
    </location>
</feature>
<evidence type="ECO:0000313" key="2">
    <source>
        <dbReference type="EMBL" id="EEH39886.1"/>
    </source>
</evidence>
<dbReference type="VEuPathDB" id="FungiDB:PAAG_02075"/>
<dbReference type="eggNOG" id="ENOG502RQW5">
    <property type="taxonomic scope" value="Eukaryota"/>
</dbReference>
<dbReference type="EMBL" id="KN293995">
    <property type="protein sequence ID" value="EEH39886.1"/>
    <property type="molecule type" value="Genomic_DNA"/>
</dbReference>
<feature type="region of interest" description="Disordered" evidence="1">
    <location>
        <begin position="131"/>
        <end position="152"/>
    </location>
</feature>
<dbReference type="HOGENOM" id="CLU_1635918_0_0_1"/>
<feature type="region of interest" description="Disordered" evidence="1">
    <location>
        <begin position="1"/>
        <end position="48"/>
    </location>
</feature>
<gene>
    <name evidence="2" type="ORF">PAAG_02075</name>
</gene>